<accession>K1QW77</accession>
<dbReference type="EMBL" id="JH817372">
    <property type="protein sequence ID" value="EKC25826.1"/>
    <property type="molecule type" value="Genomic_DNA"/>
</dbReference>
<name>K1QW77_MAGGI</name>
<evidence type="ECO:0000313" key="1">
    <source>
        <dbReference type="EMBL" id="EKC25826.1"/>
    </source>
</evidence>
<dbReference type="InParanoid" id="K1QW77"/>
<gene>
    <name evidence="1" type="ORF">CGI_10004213</name>
</gene>
<dbReference type="AlphaFoldDB" id="K1QW77"/>
<protein>
    <submittedName>
        <fullName evidence="1">Uncharacterized protein</fullName>
    </submittedName>
</protein>
<dbReference type="HOGENOM" id="CLU_2981102_0_0_1"/>
<reference evidence="1" key="1">
    <citation type="journal article" date="2012" name="Nature">
        <title>The oyster genome reveals stress adaptation and complexity of shell formation.</title>
        <authorList>
            <person name="Zhang G."/>
            <person name="Fang X."/>
            <person name="Guo X."/>
            <person name="Li L."/>
            <person name="Luo R."/>
            <person name="Xu F."/>
            <person name="Yang P."/>
            <person name="Zhang L."/>
            <person name="Wang X."/>
            <person name="Qi H."/>
            <person name="Xiong Z."/>
            <person name="Que H."/>
            <person name="Xie Y."/>
            <person name="Holland P.W."/>
            <person name="Paps J."/>
            <person name="Zhu Y."/>
            <person name="Wu F."/>
            <person name="Chen Y."/>
            <person name="Wang J."/>
            <person name="Peng C."/>
            <person name="Meng J."/>
            <person name="Yang L."/>
            <person name="Liu J."/>
            <person name="Wen B."/>
            <person name="Zhang N."/>
            <person name="Huang Z."/>
            <person name="Zhu Q."/>
            <person name="Feng Y."/>
            <person name="Mount A."/>
            <person name="Hedgecock D."/>
            <person name="Xu Z."/>
            <person name="Liu Y."/>
            <person name="Domazet-Loso T."/>
            <person name="Du Y."/>
            <person name="Sun X."/>
            <person name="Zhang S."/>
            <person name="Liu B."/>
            <person name="Cheng P."/>
            <person name="Jiang X."/>
            <person name="Li J."/>
            <person name="Fan D."/>
            <person name="Wang W."/>
            <person name="Fu W."/>
            <person name="Wang T."/>
            <person name="Wang B."/>
            <person name="Zhang J."/>
            <person name="Peng Z."/>
            <person name="Li Y."/>
            <person name="Li N."/>
            <person name="Wang J."/>
            <person name="Chen M."/>
            <person name="He Y."/>
            <person name="Tan F."/>
            <person name="Song X."/>
            <person name="Zheng Q."/>
            <person name="Huang R."/>
            <person name="Yang H."/>
            <person name="Du X."/>
            <person name="Chen L."/>
            <person name="Yang M."/>
            <person name="Gaffney P.M."/>
            <person name="Wang S."/>
            <person name="Luo L."/>
            <person name="She Z."/>
            <person name="Ming Y."/>
            <person name="Huang W."/>
            <person name="Zhang S."/>
            <person name="Huang B."/>
            <person name="Zhang Y."/>
            <person name="Qu T."/>
            <person name="Ni P."/>
            <person name="Miao G."/>
            <person name="Wang J."/>
            <person name="Wang Q."/>
            <person name="Steinberg C.E."/>
            <person name="Wang H."/>
            <person name="Li N."/>
            <person name="Qian L."/>
            <person name="Zhang G."/>
            <person name="Li Y."/>
            <person name="Yang H."/>
            <person name="Liu X."/>
            <person name="Wang J."/>
            <person name="Yin Y."/>
            <person name="Wang J."/>
        </authorList>
    </citation>
    <scope>NUCLEOTIDE SEQUENCE [LARGE SCALE GENOMIC DNA]</scope>
    <source>
        <strain evidence="1">05x7-T-G4-1.051#20</strain>
    </source>
</reference>
<sequence>MGDTAKPIVKVLNEQTTASKSVIKATDLAKKLQKTMLRLNIDKIDINGDDFSQIKKSV</sequence>
<organism evidence="1">
    <name type="scientific">Magallana gigas</name>
    <name type="common">Pacific oyster</name>
    <name type="synonym">Crassostrea gigas</name>
    <dbReference type="NCBI Taxonomy" id="29159"/>
    <lineage>
        <taxon>Eukaryota</taxon>
        <taxon>Metazoa</taxon>
        <taxon>Spiralia</taxon>
        <taxon>Lophotrochozoa</taxon>
        <taxon>Mollusca</taxon>
        <taxon>Bivalvia</taxon>
        <taxon>Autobranchia</taxon>
        <taxon>Pteriomorphia</taxon>
        <taxon>Ostreida</taxon>
        <taxon>Ostreoidea</taxon>
        <taxon>Ostreidae</taxon>
        <taxon>Magallana</taxon>
    </lineage>
</organism>
<proteinExistence type="predicted"/>